<evidence type="ECO:0000313" key="1">
    <source>
        <dbReference type="EMBL" id="QEA07649.1"/>
    </source>
</evidence>
<gene>
    <name evidence="1" type="ORF">KBTEX_04009</name>
</gene>
<dbReference type="AlphaFoldDB" id="A0A5B8RF32"/>
<sequence length="118" mass="12490">MVPMFSEAISGCARSAACMRSCTVMGMPPPVEMFTTASVAVRIRGRKRMNTPGSGVGRPSSGLRAWRWSTAAPASAAPMACSAICSGVTGRYSLMVGVCTEPVTAQVMMTLRVTRRLR</sequence>
<proteinExistence type="predicted"/>
<accession>A0A5B8RF32</accession>
<name>A0A5B8RF32_9ZZZZ</name>
<dbReference type="EMBL" id="MN079309">
    <property type="protein sequence ID" value="QEA07649.1"/>
    <property type="molecule type" value="Genomic_DNA"/>
</dbReference>
<reference evidence="1" key="1">
    <citation type="submission" date="2019-06" db="EMBL/GenBank/DDBJ databases">
        <authorList>
            <person name="Murdoch R.W."/>
            <person name="Fathepure B."/>
        </authorList>
    </citation>
    <scope>NUCLEOTIDE SEQUENCE</scope>
</reference>
<protein>
    <submittedName>
        <fullName evidence="1">Uncharacterized protein</fullName>
    </submittedName>
</protein>
<organism evidence="1">
    <name type="scientific">uncultured organism</name>
    <dbReference type="NCBI Taxonomy" id="155900"/>
    <lineage>
        <taxon>unclassified sequences</taxon>
        <taxon>environmental samples</taxon>
    </lineage>
</organism>